<proteinExistence type="predicted"/>
<evidence type="ECO:0000313" key="2">
    <source>
        <dbReference type="Proteomes" id="UP001515480"/>
    </source>
</evidence>
<dbReference type="EMBL" id="JBGBPQ010000001">
    <property type="protein sequence ID" value="KAL1530594.1"/>
    <property type="molecule type" value="Genomic_DNA"/>
</dbReference>
<dbReference type="AlphaFoldDB" id="A0AB34K7W1"/>
<name>A0AB34K7W1_PRYPA</name>
<reference evidence="1 2" key="1">
    <citation type="journal article" date="2024" name="Science">
        <title>Giant polyketide synthase enzymes in the biosynthesis of giant marine polyether toxins.</title>
        <authorList>
            <person name="Fallon T.R."/>
            <person name="Shende V.V."/>
            <person name="Wierzbicki I.H."/>
            <person name="Pendleton A.L."/>
            <person name="Watervoot N.F."/>
            <person name="Auber R.P."/>
            <person name="Gonzalez D.J."/>
            <person name="Wisecaver J.H."/>
            <person name="Moore B.S."/>
        </authorList>
    </citation>
    <scope>NUCLEOTIDE SEQUENCE [LARGE SCALE GENOMIC DNA]</scope>
    <source>
        <strain evidence="1 2">12B1</strain>
    </source>
</reference>
<dbReference type="Proteomes" id="UP001515480">
    <property type="component" value="Unassembled WGS sequence"/>
</dbReference>
<organism evidence="1 2">
    <name type="scientific">Prymnesium parvum</name>
    <name type="common">Toxic golden alga</name>
    <dbReference type="NCBI Taxonomy" id="97485"/>
    <lineage>
        <taxon>Eukaryota</taxon>
        <taxon>Haptista</taxon>
        <taxon>Haptophyta</taxon>
        <taxon>Prymnesiophyceae</taxon>
        <taxon>Prymnesiales</taxon>
        <taxon>Prymnesiaceae</taxon>
        <taxon>Prymnesium</taxon>
    </lineage>
</organism>
<keyword evidence="2" id="KW-1185">Reference proteome</keyword>
<protein>
    <submittedName>
        <fullName evidence="1">Uncharacterized protein</fullName>
    </submittedName>
</protein>
<accession>A0AB34K7W1</accession>
<gene>
    <name evidence="1" type="ORF">AB1Y20_001494</name>
</gene>
<evidence type="ECO:0000313" key="1">
    <source>
        <dbReference type="EMBL" id="KAL1530594.1"/>
    </source>
</evidence>
<comment type="caution">
    <text evidence="1">The sequence shown here is derived from an EMBL/GenBank/DDBJ whole genome shotgun (WGS) entry which is preliminary data.</text>
</comment>
<sequence length="244" mass="26632">MVGCPAEGSVTMRGREDGFGAQYAAMISTYSWAIRHGLTYCVTPWRRMEHHANASALFEFVGGHRFGPAATDSTAAVTEKHAELAREPLRNGSAWHRAARAHYYATAKPRLAWRTAGPHLAVHIRRGDVTHRMPGRFVSNGLVAQCVMGVLSRMARKPSVHVFSQGAAADFGSVLKLPRVQLHLNEPLEVTFHHLVSADVLIMAKSTLSDCAAFLSGGRLFEQPSTGGGGQLHYMHRSLEIHAC</sequence>